<sequence>MNSTPHQTLKQGHNINNFNNKNDTTQTTNPISVRRRQSSGSFQFVNSNLPPSLSNNPLKKESKTTVQQEKFINDLSNRMHLDIPSVDVSKTSRMSVSTDISTPKPRNGFYKIKNLIKEEELPFELELKHELATTTLLRKLVSKNENYSDLLENELDEENKLEDLQNLNTTESEHINSPMLLNDEDITNIHFGNGNADNNLDYEKVFLPLPRINPIPKDQLNNPANYISNSSKLNPENNFIYNANRDILSSPSSSPSTGPISPTHQANLSHERRSQQQKRRMSAEDLPIPPPSAYKRQKVHRLNSSPRTRPTSTPSPTTLHHFPNIILPFNRKRSGSVSSIGSSIGSSRDVAMQLADNDYNSNTTESPRQILPLYIRHHQGQQLQLPHQNLNLTAAQGDFNKMSLSE</sequence>
<evidence type="ECO:0000313" key="3">
    <source>
        <dbReference type="EMBL" id="KAJ3209985.1"/>
    </source>
</evidence>
<feature type="region of interest" description="Disordered" evidence="2">
    <location>
        <begin position="246"/>
        <end position="321"/>
    </location>
</feature>
<feature type="compositionally biased region" description="Low complexity" evidence="2">
    <location>
        <begin position="46"/>
        <end position="57"/>
    </location>
</feature>
<reference evidence="3" key="1">
    <citation type="submission" date="2020-05" db="EMBL/GenBank/DDBJ databases">
        <title>Phylogenomic resolution of chytrid fungi.</title>
        <authorList>
            <person name="Stajich J.E."/>
            <person name="Amses K."/>
            <person name="Simmons R."/>
            <person name="Seto K."/>
            <person name="Myers J."/>
            <person name="Bonds A."/>
            <person name="Quandt C.A."/>
            <person name="Barry K."/>
            <person name="Liu P."/>
            <person name="Grigoriev I."/>
            <person name="Longcore J.E."/>
            <person name="James T.Y."/>
        </authorList>
    </citation>
    <scope>NUCLEOTIDE SEQUENCE</scope>
    <source>
        <strain evidence="3">JEL0476</strain>
    </source>
</reference>
<dbReference type="EMBL" id="JADGJW010000914">
    <property type="protein sequence ID" value="KAJ3209985.1"/>
    <property type="molecule type" value="Genomic_DNA"/>
</dbReference>
<feature type="compositionally biased region" description="Low complexity" evidence="2">
    <location>
        <begin position="304"/>
        <end position="318"/>
    </location>
</feature>
<evidence type="ECO:0000256" key="2">
    <source>
        <dbReference type="SAM" id="MobiDB-lite"/>
    </source>
</evidence>
<feature type="region of interest" description="Disordered" evidence="2">
    <location>
        <begin position="1"/>
        <end position="63"/>
    </location>
</feature>
<accession>A0AAD5XWX9</accession>
<feature type="compositionally biased region" description="Low complexity" evidence="2">
    <location>
        <begin position="249"/>
        <end position="262"/>
    </location>
</feature>
<dbReference type="AlphaFoldDB" id="A0AAD5XWX9"/>
<name>A0AAD5XWX9_9FUNG</name>
<comment type="caution">
    <text evidence="3">The sequence shown here is derived from an EMBL/GenBank/DDBJ whole genome shotgun (WGS) entry which is preliminary data.</text>
</comment>
<protein>
    <submittedName>
        <fullName evidence="3">Uncharacterized protein</fullName>
    </submittedName>
</protein>
<feature type="compositionally biased region" description="Low complexity" evidence="2">
    <location>
        <begin position="14"/>
        <end position="29"/>
    </location>
</feature>
<feature type="compositionally biased region" description="Polar residues" evidence="2">
    <location>
        <begin position="1"/>
        <end position="13"/>
    </location>
</feature>
<keyword evidence="1" id="KW-0175">Coiled coil</keyword>
<gene>
    <name evidence="3" type="ORF">HK099_008387</name>
</gene>
<organism evidence="3 4">
    <name type="scientific">Clydaea vesicula</name>
    <dbReference type="NCBI Taxonomy" id="447962"/>
    <lineage>
        <taxon>Eukaryota</taxon>
        <taxon>Fungi</taxon>
        <taxon>Fungi incertae sedis</taxon>
        <taxon>Chytridiomycota</taxon>
        <taxon>Chytridiomycota incertae sedis</taxon>
        <taxon>Chytridiomycetes</taxon>
        <taxon>Lobulomycetales</taxon>
        <taxon>Lobulomycetaceae</taxon>
        <taxon>Clydaea</taxon>
    </lineage>
</organism>
<evidence type="ECO:0000313" key="4">
    <source>
        <dbReference type="Proteomes" id="UP001211065"/>
    </source>
</evidence>
<proteinExistence type="predicted"/>
<keyword evidence="4" id="KW-1185">Reference proteome</keyword>
<feature type="coiled-coil region" evidence="1">
    <location>
        <begin position="137"/>
        <end position="167"/>
    </location>
</feature>
<evidence type="ECO:0000256" key="1">
    <source>
        <dbReference type="SAM" id="Coils"/>
    </source>
</evidence>
<dbReference type="Proteomes" id="UP001211065">
    <property type="component" value="Unassembled WGS sequence"/>
</dbReference>